<accession>A0A0R2RGZ9</accession>
<dbReference type="AlphaFoldDB" id="A0A0R2RGZ9"/>
<feature type="region of interest" description="Disordered" evidence="1">
    <location>
        <begin position="1"/>
        <end position="66"/>
    </location>
</feature>
<dbReference type="EMBL" id="LIBO01000210">
    <property type="protein sequence ID" value="KRO61781.1"/>
    <property type="molecule type" value="Genomic_DNA"/>
</dbReference>
<gene>
    <name evidence="2" type="ORF">ABR82_09170</name>
</gene>
<evidence type="ECO:0000313" key="3">
    <source>
        <dbReference type="Proteomes" id="UP000051269"/>
    </source>
</evidence>
<sequence>EEGDLLAAAGGEGAEQGSHRTNKVVGSVGHIEPKNFGSGIDELGKGGGVGVLRTESGDEFGSAGMG</sequence>
<protein>
    <submittedName>
        <fullName evidence="2">Uncharacterized protein</fullName>
    </submittedName>
</protein>
<organism evidence="2 3">
    <name type="scientific">Verrucomicrobia subdivision 6 bacterium BACL9 MAG-120507-bin52</name>
    <dbReference type="NCBI Taxonomy" id="1655590"/>
    <lineage>
        <taxon>Bacteria</taxon>
        <taxon>Pseudomonadati</taxon>
        <taxon>Verrucomicrobiota</taxon>
        <taxon>Verrucomicrobiia</taxon>
        <taxon>Verrucomicrobiales</taxon>
        <taxon>Verrucomicrobia subdivision 6</taxon>
    </lineage>
</organism>
<comment type="caution">
    <text evidence="2">The sequence shown here is derived from an EMBL/GenBank/DDBJ whole genome shotgun (WGS) entry which is preliminary data.</text>
</comment>
<evidence type="ECO:0000256" key="1">
    <source>
        <dbReference type="SAM" id="MobiDB-lite"/>
    </source>
</evidence>
<feature type="non-terminal residue" evidence="2">
    <location>
        <position position="1"/>
    </location>
</feature>
<reference evidence="2 3" key="1">
    <citation type="submission" date="2015-10" db="EMBL/GenBank/DDBJ databases">
        <title>Metagenome-Assembled Genomes uncover a global brackish microbiome.</title>
        <authorList>
            <person name="Hugerth L.W."/>
            <person name="Larsson J."/>
            <person name="Alneberg J."/>
            <person name="Lindh M.V."/>
            <person name="Legrand C."/>
            <person name="Pinhassi J."/>
            <person name="Andersson A.F."/>
        </authorList>
    </citation>
    <scope>NUCLEOTIDE SEQUENCE [LARGE SCALE GENOMIC DNA]</scope>
    <source>
        <strain evidence="2">BACL18 MAG-120507-bin52</strain>
    </source>
</reference>
<proteinExistence type="predicted"/>
<evidence type="ECO:0000313" key="2">
    <source>
        <dbReference type="EMBL" id="KRO61781.1"/>
    </source>
</evidence>
<name>A0A0R2RGZ9_9BACT</name>
<dbReference type="Proteomes" id="UP000051269">
    <property type="component" value="Unassembled WGS sequence"/>
</dbReference>